<evidence type="ECO:0000313" key="3">
    <source>
        <dbReference type="WBParaSite" id="PSAMB.scaffold9961size4482.g32910.t1"/>
    </source>
</evidence>
<protein>
    <submittedName>
        <fullName evidence="3">Uncharacterized protein</fullName>
    </submittedName>
</protein>
<feature type="coiled-coil region" evidence="1">
    <location>
        <begin position="102"/>
        <end position="192"/>
    </location>
</feature>
<sequence length="302" mass="35388">MTEGDRQIRLGPIETVNRLHAVVDRLESENADLRRQVDELRLSSSRVPQDSTEMRRLLEENRGLVEENRRIKQRLEKTAPRVAWAEQLTSEEGKESKLTVDYRRLSRELRKSQLERQETLEKLADVEASHEKLREDYQRLVQISSQRRRSHPDSISGVVVLEDKLTAKEAQLQAKQERIRQLEEQLRVEVEKSHTTQYEIRRLKSAFNAQNWTPSRDLNGDELTRQIRQLKTEISRLEGENGEFKLELEALNRYIRPAVSASQLNVAQVMQRMKNYDIILTENIELKLERNGNGNGRTQRSS</sequence>
<proteinExistence type="predicted"/>
<evidence type="ECO:0000256" key="1">
    <source>
        <dbReference type="SAM" id="Coils"/>
    </source>
</evidence>
<feature type="coiled-coil region" evidence="1">
    <location>
        <begin position="220"/>
        <end position="247"/>
    </location>
</feature>
<dbReference type="Proteomes" id="UP000887566">
    <property type="component" value="Unplaced"/>
</dbReference>
<dbReference type="AlphaFoldDB" id="A0A914XVU7"/>
<dbReference type="WBParaSite" id="PSAMB.scaffold9961size4482.g32910.t1">
    <property type="protein sequence ID" value="PSAMB.scaffold9961size4482.g32910.t1"/>
    <property type="gene ID" value="PSAMB.scaffold9961size4482.g32910"/>
</dbReference>
<feature type="coiled-coil region" evidence="1">
    <location>
        <begin position="16"/>
        <end position="74"/>
    </location>
</feature>
<name>A0A914XVU7_9BILA</name>
<evidence type="ECO:0000313" key="2">
    <source>
        <dbReference type="Proteomes" id="UP000887566"/>
    </source>
</evidence>
<keyword evidence="1" id="KW-0175">Coiled coil</keyword>
<reference evidence="3" key="1">
    <citation type="submission" date="2022-11" db="UniProtKB">
        <authorList>
            <consortium name="WormBaseParasite"/>
        </authorList>
    </citation>
    <scope>IDENTIFICATION</scope>
</reference>
<keyword evidence="2" id="KW-1185">Reference proteome</keyword>
<organism evidence="2 3">
    <name type="scientific">Plectus sambesii</name>
    <dbReference type="NCBI Taxonomy" id="2011161"/>
    <lineage>
        <taxon>Eukaryota</taxon>
        <taxon>Metazoa</taxon>
        <taxon>Ecdysozoa</taxon>
        <taxon>Nematoda</taxon>
        <taxon>Chromadorea</taxon>
        <taxon>Plectida</taxon>
        <taxon>Plectina</taxon>
        <taxon>Plectoidea</taxon>
        <taxon>Plectidae</taxon>
        <taxon>Plectus</taxon>
    </lineage>
</organism>
<accession>A0A914XVU7</accession>